<name>D2RJ76_ACIFV</name>
<evidence type="ECO:0000313" key="1">
    <source>
        <dbReference type="EMBL" id="ADB47128.1"/>
    </source>
</evidence>
<proteinExistence type="predicted"/>
<evidence type="ECO:0000313" key="2">
    <source>
        <dbReference type="Proteomes" id="UP000001902"/>
    </source>
</evidence>
<organism evidence="1 2">
    <name type="scientific">Acidaminococcus fermentans (strain ATCC 25085 / DSM 20731 / CCUG 9996 / CIP 106432 / VR4)</name>
    <dbReference type="NCBI Taxonomy" id="591001"/>
    <lineage>
        <taxon>Bacteria</taxon>
        <taxon>Bacillati</taxon>
        <taxon>Bacillota</taxon>
        <taxon>Negativicutes</taxon>
        <taxon>Acidaminococcales</taxon>
        <taxon>Acidaminococcaceae</taxon>
        <taxon>Acidaminococcus</taxon>
    </lineage>
</organism>
<accession>D2RJ76</accession>
<dbReference type="eggNOG" id="ENOG502Z7XF">
    <property type="taxonomic scope" value="Bacteria"/>
</dbReference>
<protein>
    <recommendedName>
        <fullName evidence="3">RloB domain-containing protein</fullName>
    </recommendedName>
</protein>
<dbReference type="Proteomes" id="UP000001902">
    <property type="component" value="Chromosome"/>
</dbReference>
<evidence type="ECO:0008006" key="3">
    <source>
        <dbReference type="Google" id="ProtNLM"/>
    </source>
</evidence>
<dbReference type="Pfam" id="PF13707">
    <property type="entry name" value="RloB"/>
    <property type="match status" value="1"/>
</dbReference>
<dbReference type="KEGG" id="afn:Acfer_0737"/>
<dbReference type="HOGENOM" id="CLU_109804_0_0_9"/>
<gene>
    <name evidence="1" type="ordered locus">Acfer_0737</name>
</gene>
<dbReference type="InterPro" id="IPR025591">
    <property type="entry name" value="RloB"/>
</dbReference>
<dbReference type="AlphaFoldDB" id="D2RJ76"/>
<keyword evidence="2" id="KW-1185">Reference proteome</keyword>
<sequence>MVSWVKHLSLMGKTRIVQVVDYEGNQPNDRQTFLNMLDDMHQASRIKQVDCQLGYSNLTFELWILLHKIDYRTPLTTKAQYLEQLNRAFHKNFETLKKYKQEKNFQNILQNITLDDVKKAIARAERIRKYNEENFHKEVYKRKYIYFKDNPDCSLQEAIKDVLTECGLMKKG</sequence>
<reference evidence="1 2" key="1">
    <citation type="journal article" date="2010" name="Stand. Genomic Sci.">
        <title>Complete genome sequence of Acidaminococcus fermentans type strain (VR4).</title>
        <authorList>
            <person name="Chang Y.J."/>
            <person name="Pukall R."/>
            <person name="Saunders E."/>
            <person name="Lapidus A."/>
            <person name="Copeland A."/>
            <person name="Nolan M."/>
            <person name="Glavina Del Rio T."/>
            <person name="Lucas S."/>
            <person name="Chen F."/>
            <person name="Tice H."/>
            <person name="Cheng J.F."/>
            <person name="Han C."/>
            <person name="Detter J.C."/>
            <person name="Bruce D."/>
            <person name="Goodwin L."/>
            <person name="Pitluck S."/>
            <person name="Mikhailova N."/>
            <person name="Liolios K."/>
            <person name="Pati A."/>
            <person name="Ivanova N."/>
            <person name="Mavromatis K."/>
            <person name="Chen A."/>
            <person name="Palaniappan K."/>
            <person name="Land M."/>
            <person name="Hauser L."/>
            <person name="Jeffries C.D."/>
            <person name="Brettin T."/>
            <person name="Rohde M."/>
            <person name="Goker M."/>
            <person name="Bristow J."/>
            <person name="Eisen J.A."/>
            <person name="Markowitz V."/>
            <person name="Hugenholtz P."/>
            <person name="Kyrpides N.C."/>
            <person name="Klenk H.P."/>
        </authorList>
    </citation>
    <scope>NUCLEOTIDE SEQUENCE [LARGE SCALE GENOMIC DNA]</scope>
    <source>
        <strain evidence="2">ATCC 25085 / DSM 20731 / CCUG 9996 / CIP 106432 / VR4</strain>
    </source>
</reference>
<dbReference type="EMBL" id="CP001859">
    <property type="protein sequence ID" value="ADB47128.1"/>
    <property type="molecule type" value="Genomic_DNA"/>
</dbReference>